<evidence type="ECO:0000313" key="3">
    <source>
        <dbReference type="Proteomes" id="UP001553031"/>
    </source>
</evidence>
<name>A0ABV3K9N6_9MICC</name>
<protein>
    <submittedName>
        <fullName evidence="2">Pyridoxamine 5'-phosphate oxidase family protein</fullName>
        <ecNumber evidence="2">1.-.-.-</ecNumber>
        <ecNumber evidence="2">1.4.3.5</ecNumber>
    </submittedName>
</protein>
<dbReference type="Pfam" id="PF01243">
    <property type="entry name" value="PNPOx_N"/>
    <property type="match status" value="1"/>
</dbReference>
<dbReference type="InterPro" id="IPR012349">
    <property type="entry name" value="Split_barrel_FMN-bd"/>
</dbReference>
<dbReference type="Gene3D" id="2.30.110.10">
    <property type="entry name" value="Electron Transport, Fmn-binding Protein, Chain A"/>
    <property type="match status" value="1"/>
</dbReference>
<dbReference type="SUPFAM" id="SSF50475">
    <property type="entry name" value="FMN-binding split barrel"/>
    <property type="match status" value="1"/>
</dbReference>
<evidence type="ECO:0000313" key="2">
    <source>
        <dbReference type="EMBL" id="MEV8157102.1"/>
    </source>
</evidence>
<comment type="caution">
    <text evidence="2">The sequence shown here is derived from an EMBL/GenBank/DDBJ whole genome shotgun (WGS) entry which is preliminary data.</text>
</comment>
<organism evidence="2 3">
    <name type="scientific">Kocuria salsicia</name>
    <dbReference type="NCBI Taxonomy" id="664639"/>
    <lineage>
        <taxon>Bacteria</taxon>
        <taxon>Bacillati</taxon>
        <taxon>Actinomycetota</taxon>
        <taxon>Actinomycetes</taxon>
        <taxon>Micrococcales</taxon>
        <taxon>Micrococcaceae</taxon>
        <taxon>Kocuria</taxon>
    </lineage>
</organism>
<gene>
    <name evidence="2" type="ORF">AB0O96_02675</name>
</gene>
<feature type="domain" description="Pyridoxamine 5'-phosphate oxidase N-terminal" evidence="1">
    <location>
        <begin position="39"/>
        <end position="144"/>
    </location>
</feature>
<keyword evidence="3" id="KW-1185">Reference proteome</keyword>
<dbReference type="InterPro" id="IPR011576">
    <property type="entry name" value="Pyridox_Oxase_N"/>
</dbReference>
<evidence type="ECO:0000259" key="1">
    <source>
        <dbReference type="Pfam" id="PF01243"/>
    </source>
</evidence>
<dbReference type="Proteomes" id="UP001553031">
    <property type="component" value="Unassembled WGS sequence"/>
</dbReference>
<accession>A0ABV3K9N6</accession>
<reference evidence="2 3" key="1">
    <citation type="submission" date="2024-06" db="EMBL/GenBank/DDBJ databases">
        <title>The Natural Products Discovery Center: Release of the First 8490 Sequenced Strains for Exploring Actinobacteria Biosynthetic Diversity.</title>
        <authorList>
            <person name="Kalkreuter E."/>
            <person name="Kautsar S.A."/>
            <person name="Yang D."/>
            <person name="Bader C.D."/>
            <person name="Teijaro C.N."/>
            <person name="Fluegel L."/>
            <person name="Davis C.M."/>
            <person name="Simpson J.R."/>
            <person name="Lauterbach L."/>
            <person name="Steele A.D."/>
            <person name="Gui C."/>
            <person name="Meng S."/>
            <person name="Li G."/>
            <person name="Viehrig K."/>
            <person name="Ye F."/>
            <person name="Su P."/>
            <person name="Kiefer A.F."/>
            <person name="Nichols A."/>
            <person name="Cepeda A.J."/>
            <person name="Yan W."/>
            <person name="Fan B."/>
            <person name="Jiang Y."/>
            <person name="Adhikari A."/>
            <person name="Zheng C.-J."/>
            <person name="Schuster L."/>
            <person name="Cowan T.M."/>
            <person name="Smanski M.J."/>
            <person name="Chevrette M.G."/>
            <person name="De Carvalho L.P.S."/>
            <person name="Shen B."/>
        </authorList>
    </citation>
    <scope>NUCLEOTIDE SEQUENCE [LARGE SCALE GENOMIC DNA]</scope>
    <source>
        <strain evidence="2 3">NPDC079179</strain>
    </source>
</reference>
<proteinExistence type="predicted"/>
<dbReference type="RefSeq" id="WP_363783757.1">
    <property type="nucleotide sequence ID" value="NZ_JBFBLL010000001.1"/>
</dbReference>
<dbReference type="EC" id="1.4.3.5" evidence="2"/>
<dbReference type="EMBL" id="JBFBLL010000001">
    <property type="protein sequence ID" value="MEV8157102.1"/>
    <property type="molecule type" value="Genomic_DNA"/>
</dbReference>
<dbReference type="GO" id="GO:0004733">
    <property type="term" value="F:pyridoxamine phosphate oxidase activity"/>
    <property type="evidence" value="ECO:0007669"/>
    <property type="project" value="UniProtKB-EC"/>
</dbReference>
<keyword evidence="2" id="KW-0560">Oxidoreductase</keyword>
<dbReference type="EC" id="1.-.-.-" evidence="2"/>
<sequence>MGEPPHTHEHRGTTMVELGNTLTEDARWLVDFVCGTGGAVVASNSGTGAPESAYVLVAATDAGKIVFGTNAQSRKFTNITSDPRVSMVLVQDGAHEVQLEGEARVLEGSDAAPATEALAAQHPGSTDTHDLENLRVVEVTVRWASRTDTTQQPPLAAELDLR</sequence>